<dbReference type="GO" id="GO:0005112">
    <property type="term" value="F:Notch binding"/>
    <property type="evidence" value="ECO:0007669"/>
    <property type="project" value="TreeGrafter"/>
</dbReference>
<keyword evidence="2" id="KW-0732">Signal</keyword>
<dbReference type="PROSITE" id="PS01186">
    <property type="entry name" value="EGF_2"/>
    <property type="match status" value="1"/>
</dbReference>
<dbReference type="Pfam" id="PF00008">
    <property type="entry name" value="EGF"/>
    <property type="match status" value="2"/>
</dbReference>
<evidence type="ECO:0000313" key="9">
    <source>
        <dbReference type="Proteomes" id="UP000596742"/>
    </source>
</evidence>
<dbReference type="EMBL" id="UYJE01005863">
    <property type="protein sequence ID" value="VDI41099.1"/>
    <property type="molecule type" value="Genomic_DNA"/>
</dbReference>
<reference evidence="8" key="1">
    <citation type="submission" date="2018-11" db="EMBL/GenBank/DDBJ databases">
        <authorList>
            <person name="Alioto T."/>
            <person name="Alioto T."/>
        </authorList>
    </citation>
    <scope>NUCLEOTIDE SEQUENCE</scope>
</reference>
<dbReference type="CDD" id="cd00054">
    <property type="entry name" value="EGF_CA"/>
    <property type="match status" value="1"/>
</dbReference>
<feature type="non-terminal residue" evidence="8">
    <location>
        <position position="73"/>
    </location>
</feature>
<dbReference type="GO" id="GO:0007219">
    <property type="term" value="P:Notch signaling pathway"/>
    <property type="evidence" value="ECO:0007669"/>
    <property type="project" value="TreeGrafter"/>
</dbReference>
<comment type="caution">
    <text evidence="8">The sequence shown here is derived from an EMBL/GenBank/DDBJ whole genome shotgun (WGS) entry which is preliminary data.</text>
</comment>
<evidence type="ECO:0000259" key="7">
    <source>
        <dbReference type="PROSITE" id="PS50026"/>
    </source>
</evidence>
<name>A0A8B6EWT2_MYTGA</name>
<dbReference type="PANTHER" id="PTHR12916">
    <property type="entry name" value="CYTOCHROME C OXIDASE POLYPEPTIDE VIC-2"/>
    <property type="match status" value="1"/>
</dbReference>
<dbReference type="Gene3D" id="2.10.25.10">
    <property type="entry name" value="Laminin"/>
    <property type="match status" value="2"/>
</dbReference>
<keyword evidence="5" id="KW-0325">Glycoprotein</keyword>
<dbReference type="PROSITE" id="PS50026">
    <property type="entry name" value="EGF_3"/>
    <property type="match status" value="2"/>
</dbReference>
<evidence type="ECO:0000256" key="4">
    <source>
        <dbReference type="ARBA" id="ARBA00023157"/>
    </source>
</evidence>
<dbReference type="InterPro" id="IPR000742">
    <property type="entry name" value="EGF"/>
</dbReference>
<keyword evidence="4 6" id="KW-1015">Disulfide bond</keyword>
<evidence type="ECO:0000313" key="8">
    <source>
        <dbReference type="EMBL" id="VDI41099.1"/>
    </source>
</evidence>
<protein>
    <recommendedName>
        <fullName evidence="7">EGF-like domain-containing protein</fullName>
    </recommendedName>
</protein>
<evidence type="ECO:0000256" key="6">
    <source>
        <dbReference type="PROSITE-ProRule" id="PRU00076"/>
    </source>
</evidence>
<sequence>SPCHVGPCQNDGTCSVSGSTYSCACTLGYYGTDCESKACKQNTCQNGGTCNPTGGSNYECSCPLGWYGSTCSE</sequence>
<dbReference type="FunFam" id="2.10.25.10:FF:000255">
    <property type="entry name" value="Sushi, nidogen and EGF-like domains 1"/>
    <property type="match status" value="1"/>
</dbReference>
<dbReference type="SUPFAM" id="SSF57196">
    <property type="entry name" value="EGF/Laminin"/>
    <property type="match status" value="2"/>
</dbReference>
<feature type="domain" description="EGF-like" evidence="7">
    <location>
        <begin position="1"/>
        <end position="32"/>
    </location>
</feature>
<organism evidence="8 9">
    <name type="scientific">Mytilus galloprovincialis</name>
    <name type="common">Mediterranean mussel</name>
    <dbReference type="NCBI Taxonomy" id="29158"/>
    <lineage>
        <taxon>Eukaryota</taxon>
        <taxon>Metazoa</taxon>
        <taxon>Spiralia</taxon>
        <taxon>Lophotrochozoa</taxon>
        <taxon>Mollusca</taxon>
        <taxon>Bivalvia</taxon>
        <taxon>Autobranchia</taxon>
        <taxon>Pteriomorphia</taxon>
        <taxon>Mytilida</taxon>
        <taxon>Mytiloidea</taxon>
        <taxon>Mytilidae</taxon>
        <taxon>Mytilinae</taxon>
        <taxon>Mytilus</taxon>
    </lineage>
</organism>
<dbReference type="Proteomes" id="UP000596742">
    <property type="component" value="Unassembled WGS sequence"/>
</dbReference>
<dbReference type="AlphaFoldDB" id="A0A8B6EWT2"/>
<evidence type="ECO:0000256" key="2">
    <source>
        <dbReference type="ARBA" id="ARBA00022729"/>
    </source>
</evidence>
<evidence type="ECO:0000256" key="1">
    <source>
        <dbReference type="ARBA" id="ARBA00022536"/>
    </source>
</evidence>
<evidence type="ECO:0000256" key="5">
    <source>
        <dbReference type="ARBA" id="ARBA00023180"/>
    </source>
</evidence>
<gene>
    <name evidence="8" type="ORF">MGAL_10B041091</name>
</gene>
<proteinExistence type="predicted"/>
<keyword evidence="1 6" id="KW-0245">EGF-like domain</keyword>
<dbReference type="FunFam" id="2.10.25.10:FF:000095">
    <property type="entry name" value="Notch, isoform B"/>
    <property type="match status" value="1"/>
</dbReference>
<feature type="disulfide bond" evidence="6">
    <location>
        <begin position="62"/>
        <end position="71"/>
    </location>
</feature>
<dbReference type="PROSITE" id="PS00022">
    <property type="entry name" value="EGF_1"/>
    <property type="match status" value="1"/>
</dbReference>
<dbReference type="SMART" id="SM00181">
    <property type="entry name" value="EGF"/>
    <property type="match status" value="2"/>
</dbReference>
<dbReference type="PANTHER" id="PTHR12916:SF9">
    <property type="entry name" value="NEUROGENIC LOCUS NOTCH HOMOLOG PROTEIN 1-RELATED"/>
    <property type="match status" value="1"/>
</dbReference>
<keyword evidence="3" id="KW-0677">Repeat</keyword>
<accession>A0A8B6EWT2</accession>
<comment type="caution">
    <text evidence="6">Lacks conserved residue(s) required for the propagation of feature annotation.</text>
</comment>
<keyword evidence="9" id="KW-1185">Reference proteome</keyword>
<evidence type="ECO:0000256" key="3">
    <source>
        <dbReference type="ARBA" id="ARBA00022737"/>
    </source>
</evidence>
<feature type="domain" description="EGF-like" evidence="7">
    <location>
        <begin position="35"/>
        <end position="72"/>
    </location>
</feature>
<dbReference type="OrthoDB" id="406708at2759"/>